<name>A0A0F9P524_9ZZZZ</name>
<reference evidence="1" key="1">
    <citation type="journal article" date="2015" name="Nature">
        <title>Complex archaea that bridge the gap between prokaryotes and eukaryotes.</title>
        <authorList>
            <person name="Spang A."/>
            <person name="Saw J.H."/>
            <person name="Jorgensen S.L."/>
            <person name="Zaremba-Niedzwiedzka K."/>
            <person name="Martijn J."/>
            <person name="Lind A.E."/>
            <person name="van Eijk R."/>
            <person name="Schleper C."/>
            <person name="Guy L."/>
            <person name="Ettema T.J."/>
        </authorList>
    </citation>
    <scope>NUCLEOTIDE SEQUENCE</scope>
</reference>
<comment type="caution">
    <text evidence="1">The sequence shown here is derived from an EMBL/GenBank/DDBJ whole genome shotgun (WGS) entry which is preliminary data.</text>
</comment>
<accession>A0A0F9P524</accession>
<proteinExistence type="predicted"/>
<sequence length="409" mass="44715">MATMLVTMRDLAERLGRDSHFPVTGTATGGSTTTLVDAGTTTPPGLFYSSGDPNAFDRKWVYQEDDGQTSRITEGGYAGGTGTLTISPAITGFADTDKYIICDWPFQVLKNAINLVQQNLFLETFWPLSLHVMGNDANDMEPSTIATDYSATNGTRATESTIVKHGAQSLKLTATSAGGYANTGNIGVPEALSLYAAVDCYVTSGDSATFRVVDVTDSSATIEDATTDEPSWIELVYQFSTPSDCEQIDFRFISDTDTDITFWDDFQVWSSGRRVYSLPSWITRPEQLLDVRAFPQGVGGPASDNDYIANERRSQPLSYGFENVDRRANLPLHIWVDAGSARPFIYALRPLDELSADTSTSVAEQDFVVRWAEKLVREPDKASETMALLRAVAFGRVTTELPNRIGVSM</sequence>
<dbReference type="Gene3D" id="2.60.120.260">
    <property type="entry name" value="Galactose-binding domain-like"/>
    <property type="match status" value="1"/>
</dbReference>
<protein>
    <submittedName>
        <fullName evidence="1">Uncharacterized protein</fullName>
    </submittedName>
</protein>
<gene>
    <name evidence="1" type="ORF">LCGC14_0944990</name>
</gene>
<dbReference type="AlphaFoldDB" id="A0A0F9P524"/>
<evidence type="ECO:0000313" key="1">
    <source>
        <dbReference type="EMBL" id="KKN19512.1"/>
    </source>
</evidence>
<organism evidence="1">
    <name type="scientific">marine sediment metagenome</name>
    <dbReference type="NCBI Taxonomy" id="412755"/>
    <lineage>
        <taxon>unclassified sequences</taxon>
        <taxon>metagenomes</taxon>
        <taxon>ecological metagenomes</taxon>
    </lineage>
</organism>
<dbReference type="EMBL" id="LAZR01003327">
    <property type="protein sequence ID" value="KKN19512.1"/>
    <property type="molecule type" value="Genomic_DNA"/>
</dbReference>